<feature type="domain" description="4'-phosphopantetheinyl transferase" evidence="2">
    <location>
        <begin position="2"/>
        <end position="46"/>
    </location>
</feature>
<dbReference type="GO" id="GO:0008897">
    <property type="term" value="F:holo-[acyl-carrier-protein] synthase activity"/>
    <property type="evidence" value="ECO:0007669"/>
    <property type="project" value="InterPro"/>
</dbReference>
<sequence length="46" mass="5278">YTPVELEYCLTKSNKYQHLAARFAAKEAVYKALTTGTQEKIGWQNI</sequence>
<dbReference type="InterPro" id="IPR037143">
    <property type="entry name" value="4-PPantetheinyl_Trfase_dom_sf"/>
</dbReference>
<dbReference type="EMBL" id="PFEV01000059">
    <property type="protein sequence ID" value="PIV71143.1"/>
    <property type="molecule type" value="Genomic_DNA"/>
</dbReference>
<proteinExistence type="predicted"/>
<comment type="caution">
    <text evidence="3">The sequence shown here is derived from an EMBL/GenBank/DDBJ whole genome shotgun (WGS) entry which is preliminary data.</text>
</comment>
<dbReference type="SUPFAM" id="SSF56214">
    <property type="entry name" value="4'-phosphopantetheinyl transferase"/>
    <property type="match status" value="1"/>
</dbReference>
<organism evidence="3 4">
    <name type="scientific">Candidatus Roizmanbacteria bacterium CG17_big_fil_post_rev_8_21_14_2_50_39_7</name>
    <dbReference type="NCBI Taxonomy" id="1974858"/>
    <lineage>
        <taxon>Bacteria</taxon>
        <taxon>Candidatus Roizmaniibacteriota</taxon>
    </lineage>
</organism>
<keyword evidence="1" id="KW-0808">Transferase</keyword>
<feature type="non-terminal residue" evidence="3">
    <location>
        <position position="1"/>
    </location>
</feature>
<evidence type="ECO:0000313" key="4">
    <source>
        <dbReference type="Proteomes" id="UP000228762"/>
    </source>
</evidence>
<protein>
    <recommendedName>
        <fullName evidence="2">4'-phosphopantetheinyl transferase domain-containing protein</fullName>
    </recommendedName>
</protein>
<dbReference type="Gene3D" id="3.90.470.20">
    <property type="entry name" value="4'-phosphopantetheinyl transferase domain"/>
    <property type="match status" value="1"/>
</dbReference>
<gene>
    <name evidence="3" type="ORF">COW57_01185</name>
</gene>
<feature type="non-terminal residue" evidence="3">
    <location>
        <position position="46"/>
    </location>
</feature>
<dbReference type="AlphaFoldDB" id="A0A2M7EKR1"/>
<dbReference type="InterPro" id="IPR008278">
    <property type="entry name" value="4-PPantetheinyl_Trfase_dom"/>
</dbReference>
<evidence type="ECO:0000313" key="3">
    <source>
        <dbReference type="EMBL" id="PIV71143.1"/>
    </source>
</evidence>
<evidence type="ECO:0000259" key="2">
    <source>
        <dbReference type="Pfam" id="PF01648"/>
    </source>
</evidence>
<dbReference type="Pfam" id="PF01648">
    <property type="entry name" value="ACPS"/>
    <property type="match status" value="1"/>
</dbReference>
<dbReference type="GO" id="GO:0000287">
    <property type="term" value="F:magnesium ion binding"/>
    <property type="evidence" value="ECO:0007669"/>
    <property type="project" value="InterPro"/>
</dbReference>
<reference evidence="4" key="1">
    <citation type="submission" date="2017-09" db="EMBL/GenBank/DDBJ databases">
        <title>Depth-based differentiation of microbial function through sediment-hosted aquifers and enrichment of novel symbionts in the deep terrestrial subsurface.</title>
        <authorList>
            <person name="Probst A.J."/>
            <person name="Ladd B."/>
            <person name="Jarett J.K."/>
            <person name="Geller-Mcgrath D.E."/>
            <person name="Sieber C.M.K."/>
            <person name="Emerson J.B."/>
            <person name="Anantharaman K."/>
            <person name="Thomas B.C."/>
            <person name="Malmstrom R."/>
            <person name="Stieglmeier M."/>
            <person name="Klingl A."/>
            <person name="Woyke T."/>
            <person name="Ryan C.M."/>
            <person name="Banfield J.F."/>
        </authorList>
    </citation>
    <scope>NUCLEOTIDE SEQUENCE [LARGE SCALE GENOMIC DNA]</scope>
</reference>
<name>A0A2M7EKR1_9BACT</name>
<dbReference type="Proteomes" id="UP000228762">
    <property type="component" value="Unassembled WGS sequence"/>
</dbReference>
<accession>A0A2M7EKR1</accession>
<evidence type="ECO:0000256" key="1">
    <source>
        <dbReference type="ARBA" id="ARBA00022679"/>
    </source>
</evidence>